<dbReference type="GO" id="GO:0005737">
    <property type="term" value="C:cytoplasm"/>
    <property type="evidence" value="ECO:0007669"/>
    <property type="project" value="TreeGrafter"/>
</dbReference>
<organism evidence="2 3">
    <name type="scientific">Psylliodes chrysocephalus</name>
    <dbReference type="NCBI Taxonomy" id="3402493"/>
    <lineage>
        <taxon>Eukaryota</taxon>
        <taxon>Metazoa</taxon>
        <taxon>Ecdysozoa</taxon>
        <taxon>Arthropoda</taxon>
        <taxon>Hexapoda</taxon>
        <taxon>Insecta</taxon>
        <taxon>Pterygota</taxon>
        <taxon>Neoptera</taxon>
        <taxon>Endopterygota</taxon>
        <taxon>Coleoptera</taxon>
        <taxon>Polyphaga</taxon>
        <taxon>Cucujiformia</taxon>
        <taxon>Chrysomeloidea</taxon>
        <taxon>Chrysomelidae</taxon>
        <taxon>Galerucinae</taxon>
        <taxon>Alticini</taxon>
        <taxon>Psylliodes</taxon>
    </lineage>
</organism>
<evidence type="ECO:0000313" key="2">
    <source>
        <dbReference type="EMBL" id="CAH1110496.1"/>
    </source>
</evidence>
<dbReference type="EMBL" id="OV651817">
    <property type="protein sequence ID" value="CAH1110496.1"/>
    <property type="molecule type" value="Genomic_DNA"/>
</dbReference>
<dbReference type="PANTHER" id="PTHR46088">
    <property type="entry name" value="TUBULIN--TYROSINE LIGASE-LIKE PROTEIN 12"/>
    <property type="match status" value="1"/>
</dbReference>
<dbReference type="PROSITE" id="PS51221">
    <property type="entry name" value="TTL"/>
    <property type="match status" value="1"/>
</dbReference>
<sequence length="597" mass="70611">MGQTSEMTAFLNLHEDQLVSAGVPEQFWQTLYTKLVNQTFNTSEYFELLKVEQDDEENDKHHPSLILRALKDINKCNAQHIYLIDHAWTYKINGKQQLLEHDVLIKRLCNILNIAFNLDKKELIDKLLDNLWKINNFYSISNAKDVEDRLPIWYIMDEVGTAVTHSNHPNCRIVPFVYINDQITYSILFPIEDIKEAEIITRDFAEGITESIRREAILLPWVFKSFESIDVNPPMPDEEYFLSGHIKESLPDLSKLEGKKVLGNVLKVYSQYSLININLNSNKFTIVDNPDDADILWYTEHFKDFKKLSCSPEKFINQFPFEYVLTVKDLLCITCRRKQTALNWLPTSYNLITEIGHFVSYFQKRDKEGFDNFWIVKPYNLARSLDIHITNNLDYILRVSLTGPKIVQKYITNPVLFYRPECNGRVKFDIRYVLLLESVKPLKAYVYKHFFLRFANKPFELNDFEEYEKHFTVMNYIENADLKHMKYTDFLLNWLVQYPDYEWDTVEKLIFKMLKDILECAIIEEPPCGIAHNPQSRALYAADIMLEWTEDKEIEPKILEINFTPDCKRACDYYPQFYEDIFRVLFFNESVDTVIPL</sequence>
<dbReference type="InterPro" id="IPR027749">
    <property type="entry name" value="TTLL12"/>
</dbReference>
<evidence type="ECO:0000259" key="1">
    <source>
        <dbReference type="Pfam" id="PF25556"/>
    </source>
</evidence>
<keyword evidence="3" id="KW-1185">Reference proteome</keyword>
<dbReference type="InterPro" id="IPR057954">
    <property type="entry name" value="SET_TTL12"/>
</dbReference>
<protein>
    <recommendedName>
        <fullName evidence="1">Tubulin--tyrosine ligase-like protein 12 SET-like domain-containing protein</fullName>
    </recommendedName>
</protein>
<name>A0A9P0GH09_9CUCU</name>
<evidence type="ECO:0000313" key="3">
    <source>
        <dbReference type="Proteomes" id="UP001153636"/>
    </source>
</evidence>
<dbReference type="Proteomes" id="UP001153636">
    <property type="component" value="Chromosome 5"/>
</dbReference>
<dbReference type="PANTHER" id="PTHR46088:SF1">
    <property type="entry name" value="TUBULIN--TYROSINE LIGASE-LIKE PROTEIN 12"/>
    <property type="match status" value="1"/>
</dbReference>
<proteinExistence type="predicted"/>
<dbReference type="InterPro" id="IPR004344">
    <property type="entry name" value="TTL/TTLL_fam"/>
</dbReference>
<feature type="domain" description="Tubulin--tyrosine ligase-like protein 12 SET-like" evidence="1">
    <location>
        <begin position="71"/>
        <end position="223"/>
    </location>
</feature>
<dbReference type="Pfam" id="PF25556">
    <property type="entry name" value="SET_TTL"/>
    <property type="match status" value="1"/>
</dbReference>
<dbReference type="AlphaFoldDB" id="A0A9P0GH09"/>
<gene>
    <name evidence="2" type="ORF">PSYICH_LOCUS11432</name>
</gene>
<accession>A0A9P0GH09</accession>
<reference evidence="2" key="1">
    <citation type="submission" date="2022-01" db="EMBL/GenBank/DDBJ databases">
        <authorList>
            <person name="King R."/>
        </authorList>
    </citation>
    <scope>NUCLEOTIDE SEQUENCE</scope>
</reference>
<dbReference type="Pfam" id="PF03133">
    <property type="entry name" value="TTL"/>
    <property type="match status" value="1"/>
</dbReference>
<dbReference type="OrthoDB" id="60477at2759"/>
<dbReference type="SUPFAM" id="SSF56059">
    <property type="entry name" value="Glutathione synthetase ATP-binding domain-like"/>
    <property type="match status" value="1"/>
</dbReference>
<dbReference type="Gene3D" id="3.30.470.20">
    <property type="entry name" value="ATP-grasp fold, B domain"/>
    <property type="match status" value="1"/>
</dbReference>